<dbReference type="Proteomes" id="UP001430700">
    <property type="component" value="Unassembled WGS sequence"/>
</dbReference>
<gene>
    <name evidence="1" type="ORF">LNQ34_22990</name>
</gene>
<organism evidence="1 2">
    <name type="scientific">Flavobacterium lipolyticum</name>
    <dbReference type="NCBI Taxonomy" id="2893754"/>
    <lineage>
        <taxon>Bacteria</taxon>
        <taxon>Pseudomonadati</taxon>
        <taxon>Bacteroidota</taxon>
        <taxon>Flavobacteriia</taxon>
        <taxon>Flavobacteriales</taxon>
        <taxon>Flavobacteriaceae</taxon>
        <taxon>Flavobacterium</taxon>
    </lineage>
</organism>
<reference evidence="1" key="1">
    <citation type="submission" date="2021-11" db="EMBL/GenBank/DDBJ databases">
        <title>Description of novel Flavobacterium species.</title>
        <authorList>
            <person name="Saticioglu I.B."/>
            <person name="Ay H."/>
            <person name="Altun S."/>
            <person name="Duman M."/>
        </authorList>
    </citation>
    <scope>NUCLEOTIDE SEQUENCE</scope>
    <source>
        <strain evidence="1">F-126</strain>
    </source>
</reference>
<sequence length="421" mass="46517">MTGCQSDEIKTTVINPDVTSAKEWFDSNGSNLESLKYTKKIDWENAAISIEGEAKTIEIPLMLFDNTSTNVIGDTDYMTYMSLLFISNKNEEYQIFDIIYTTKNKNINNGKEFNLYKTDSIYSGYITIQNSKNKIIYSGEFQNGQHIRYHNRAPIQNVTSKYICTYYVTVGPITTCSNWSWVPDNIPVPGVPYFPGGPSFPGGQPPPVIKLDPCAQAAKMSIDGKDPVFLSAKKNILNADPKIEHSITLTRRNNQLGQIAMNSGGTSSVKVNTNWHGSFAAMHNHPNNTPLSAGDIYTGITLNVNNRNFTTSYILTGGEVYAIVITNLQAAKDFAAAYPADQIPGYNPEFPDVLFDQLQILVTTFGSSIDGRTEAMSVILNKYNAGVTLMKQDSAGQFKPFNTKESILPNGNKSYTSIPCN</sequence>
<accession>A0ABS8M728</accession>
<name>A0ABS8M728_9FLAO</name>
<proteinExistence type="predicted"/>
<comment type="caution">
    <text evidence="1">The sequence shown here is derived from an EMBL/GenBank/DDBJ whole genome shotgun (WGS) entry which is preliminary data.</text>
</comment>
<keyword evidence="2" id="KW-1185">Reference proteome</keyword>
<dbReference type="RefSeq" id="WP_230001463.1">
    <property type="nucleotide sequence ID" value="NZ_JAJJMN010000003.1"/>
</dbReference>
<protein>
    <submittedName>
        <fullName evidence="1">Uncharacterized protein</fullName>
    </submittedName>
</protein>
<evidence type="ECO:0000313" key="2">
    <source>
        <dbReference type="Proteomes" id="UP001430700"/>
    </source>
</evidence>
<dbReference type="EMBL" id="JAJJMN010000003">
    <property type="protein sequence ID" value="MCC9020638.1"/>
    <property type="molecule type" value="Genomic_DNA"/>
</dbReference>
<evidence type="ECO:0000313" key="1">
    <source>
        <dbReference type="EMBL" id="MCC9020638.1"/>
    </source>
</evidence>